<accession>A0A2T9ZFE8</accession>
<organism evidence="2 3">
    <name type="scientific">Smittium megazygosporum</name>
    <dbReference type="NCBI Taxonomy" id="133381"/>
    <lineage>
        <taxon>Eukaryota</taxon>
        <taxon>Fungi</taxon>
        <taxon>Fungi incertae sedis</taxon>
        <taxon>Zoopagomycota</taxon>
        <taxon>Kickxellomycotina</taxon>
        <taxon>Harpellomycetes</taxon>
        <taxon>Harpellales</taxon>
        <taxon>Legeriomycetaceae</taxon>
        <taxon>Smittium</taxon>
    </lineage>
</organism>
<feature type="region of interest" description="Disordered" evidence="1">
    <location>
        <begin position="82"/>
        <end position="103"/>
    </location>
</feature>
<protein>
    <submittedName>
        <fullName evidence="2">Uncharacterized protein</fullName>
    </submittedName>
</protein>
<evidence type="ECO:0000256" key="1">
    <source>
        <dbReference type="SAM" id="MobiDB-lite"/>
    </source>
</evidence>
<dbReference type="Proteomes" id="UP000245609">
    <property type="component" value="Unassembled WGS sequence"/>
</dbReference>
<keyword evidence="3" id="KW-1185">Reference proteome</keyword>
<proteinExistence type="predicted"/>
<evidence type="ECO:0000313" key="2">
    <source>
        <dbReference type="EMBL" id="PVV03300.1"/>
    </source>
</evidence>
<sequence length="103" mass="11934">MTYITPDQYEKMQYIQNISNWLTDRYIQLESAEPLKIEKELVVHERELPQRCRVVVLPVMGIDIIHDFSRITIFTDDTHKTNPSITARRDAKGMEGGCVSTGH</sequence>
<dbReference type="AlphaFoldDB" id="A0A2T9ZFE8"/>
<gene>
    <name evidence="2" type="ORF">BB560_002228</name>
</gene>
<comment type="caution">
    <text evidence="2">The sequence shown here is derived from an EMBL/GenBank/DDBJ whole genome shotgun (WGS) entry which is preliminary data.</text>
</comment>
<evidence type="ECO:0000313" key="3">
    <source>
        <dbReference type="Proteomes" id="UP000245609"/>
    </source>
</evidence>
<dbReference type="EMBL" id="MBFS01000250">
    <property type="protein sequence ID" value="PVV03300.1"/>
    <property type="molecule type" value="Genomic_DNA"/>
</dbReference>
<name>A0A2T9ZFE8_9FUNG</name>
<reference evidence="2 3" key="1">
    <citation type="journal article" date="2018" name="MBio">
        <title>Comparative Genomics Reveals the Core Gene Toolbox for the Fungus-Insect Symbiosis.</title>
        <authorList>
            <person name="Wang Y."/>
            <person name="Stata M."/>
            <person name="Wang W."/>
            <person name="Stajich J.E."/>
            <person name="White M.M."/>
            <person name="Moncalvo J.M."/>
        </authorList>
    </citation>
    <scope>NUCLEOTIDE SEQUENCE [LARGE SCALE GENOMIC DNA]</scope>
    <source>
        <strain evidence="2 3">SC-DP-2</strain>
    </source>
</reference>